<dbReference type="GO" id="GO:0015074">
    <property type="term" value="P:DNA integration"/>
    <property type="evidence" value="ECO:0007669"/>
    <property type="project" value="InterPro"/>
</dbReference>
<dbReference type="EMBL" id="LSSL01001735">
    <property type="protein sequence ID" value="OLY82242.1"/>
    <property type="molecule type" value="Genomic_DNA"/>
</dbReference>
<dbReference type="AlphaFoldDB" id="A0A1R0GZA0"/>
<organism evidence="2 3">
    <name type="scientific">Smittium mucronatum</name>
    <dbReference type="NCBI Taxonomy" id="133383"/>
    <lineage>
        <taxon>Eukaryota</taxon>
        <taxon>Fungi</taxon>
        <taxon>Fungi incertae sedis</taxon>
        <taxon>Zoopagomycota</taxon>
        <taxon>Kickxellomycotina</taxon>
        <taxon>Harpellomycetes</taxon>
        <taxon>Harpellales</taxon>
        <taxon>Legeriomycetaceae</taxon>
        <taxon>Smittium</taxon>
    </lineage>
</organism>
<dbReference type="InterPro" id="IPR012337">
    <property type="entry name" value="RNaseH-like_sf"/>
</dbReference>
<dbReference type="InterPro" id="IPR050951">
    <property type="entry name" value="Retrovirus_Pol_polyprotein"/>
</dbReference>
<dbReference type="STRING" id="133383.A0A1R0GZA0"/>
<evidence type="ECO:0000313" key="3">
    <source>
        <dbReference type="Proteomes" id="UP000187455"/>
    </source>
</evidence>
<dbReference type="PANTHER" id="PTHR37984">
    <property type="entry name" value="PROTEIN CBG26694"/>
    <property type="match status" value="1"/>
</dbReference>
<gene>
    <name evidence="2" type="ORF">AYI68_g3637</name>
</gene>
<dbReference type="InterPro" id="IPR001584">
    <property type="entry name" value="Integrase_cat-core"/>
</dbReference>
<dbReference type="Gene3D" id="3.30.420.10">
    <property type="entry name" value="Ribonuclease H-like superfamily/Ribonuclease H"/>
    <property type="match status" value="1"/>
</dbReference>
<dbReference type="GO" id="GO:0005634">
    <property type="term" value="C:nucleus"/>
    <property type="evidence" value="ECO:0007669"/>
    <property type="project" value="UniProtKB-ARBA"/>
</dbReference>
<dbReference type="Pfam" id="PF00665">
    <property type="entry name" value="rve"/>
    <property type="match status" value="1"/>
</dbReference>
<keyword evidence="3" id="KW-1185">Reference proteome</keyword>
<reference evidence="2 3" key="1">
    <citation type="journal article" date="2016" name="Mol. Biol. Evol.">
        <title>Genome-Wide Survey of Gut Fungi (Harpellales) Reveals the First Horizontally Transferred Ubiquitin Gene from a Mosquito Host.</title>
        <authorList>
            <person name="Wang Y."/>
            <person name="White M.M."/>
            <person name="Kvist S."/>
            <person name="Moncalvo J.M."/>
        </authorList>
    </citation>
    <scope>NUCLEOTIDE SEQUENCE [LARGE SCALE GENOMIC DNA]</scope>
    <source>
        <strain evidence="2 3">ALG-7-W6</strain>
    </source>
</reference>
<dbReference type="OrthoDB" id="2202254at2759"/>
<evidence type="ECO:0000313" key="2">
    <source>
        <dbReference type="EMBL" id="OLY82242.1"/>
    </source>
</evidence>
<name>A0A1R0GZA0_9FUNG</name>
<dbReference type="PROSITE" id="PS50994">
    <property type="entry name" value="INTEGRASE"/>
    <property type="match status" value="1"/>
</dbReference>
<feature type="domain" description="Integrase catalytic" evidence="1">
    <location>
        <begin position="1"/>
        <end position="104"/>
    </location>
</feature>
<dbReference type="InterPro" id="IPR036397">
    <property type="entry name" value="RNaseH_sf"/>
</dbReference>
<proteinExistence type="predicted"/>
<dbReference type="Proteomes" id="UP000187455">
    <property type="component" value="Unassembled WGS sequence"/>
</dbReference>
<dbReference type="SUPFAM" id="SSF53098">
    <property type="entry name" value="Ribonuclease H-like"/>
    <property type="match status" value="1"/>
</dbReference>
<sequence>MGHLVSFPESKSGKRSILVCIERLSGYPWAWAVPDHTAFTTPQCVKELVSTIGQPGTISCDNGGGFKYNLIQKFCKTMKIKVSYNVPYQPEWMGAVERMNYTIRYALAKACDEDYSEWVLRLPEVIGGIRMRVSSRTGYSMFYLMYGVKSRIPIIWDINTQNNNMEIREMEIKTIPGASTDSMRLGKSATVLPRFEVGSMVMVLNGRILKRTPLAKTAPRYEGPYKVLTVHAHGIYSLESELGALQTCHVSRLVKFVPRVIAPQSEKGESEMQQCI</sequence>
<dbReference type="PANTHER" id="PTHR37984:SF5">
    <property type="entry name" value="PROTEIN NYNRIN-LIKE"/>
    <property type="match status" value="1"/>
</dbReference>
<comment type="caution">
    <text evidence="2">The sequence shown here is derived from an EMBL/GenBank/DDBJ whole genome shotgun (WGS) entry which is preliminary data.</text>
</comment>
<dbReference type="GO" id="GO:0003676">
    <property type="term" value="F:nucleic acid binding"/>
    <property type="evidence" value="ECO:0007669"/>
    <property type="project" value="InterPro"/>
</dbReference>
<evidence type="ECO:0000259" key="1">
    <source>
        <dbReference type="PROSITE" id="PS50994"/>
    </source>
</evidence>
<accession>A0A1R0GZA0</accession>
<protein>
    <submittedName>
        <fullName evidence="2">Pol polyprotein</fullName>
    </submittedName>
</protein>